<evidence type="ECO:0000313" key="4">
    <source>
        <dbReference type="Proteomes" id="UP000235220"/>
    </source>
</evidence>
<dbReference type="STRING" id="51240.A0A2I4HVZ0"/>
<dbReference type="PANTHER" id="PTHR23073">
    <property type="entry name" value="26S PROTEASOME REGULATORY SUBUNIT"/>
    <property type="match status" value="1"/>
</dbReference>
<keyword evidence="2" id="KW-0067">ATP-binding</keyword>
<proteinExistence type="predicted"/>
<dbReference type="GO" id="GO:0016887">
    <property type="term" value="F:ATP hydrolysis activity"/>
    <property type="evidence" value="ECO:0007669"/>
    <property type="project" value="InterPro"/>
</dbReference>
<dbReference type="RefSeq" id="XP_018860292.2">
    <property type="nucleotide sequence ID" value="XM_019004747.2"/>
</dbReference>
<dbReference type="Proteomes" id="UP000235220">
    <property type="component" value="Chromosome 9"/>
</dbReference>
<dbReference type="InterPro" id="IPR003959">
    <property type="entry name" value="ATPase_AAA_core"/>
</dbReference>
<keyword evidence="1" id="KW-0547">Nucleotide-binding</keyword>
<organism evidence="4 5">
    <name type="scientific">Juglans regia</name>
    <name type="common">English walnut</name>
    <dbReference type="NCBI Taxonomy" id="51240"/>
    <lineage>
        <taxon>Eukaryota</taxon>
        <taxon>Viridiplantae</taxon>
        <taxon>Streptophyta</taxon>
        <taxon>Embryophyta</taxon>
        <taxon>Tracheophyta</taxon>
        <taxon>Spermatophyta</taxon>
        <taxon>Magnoliopsida</taxon>
        <taxon>eudicotyledons</taxon>
        <taxon>Gunneridae</taxon>
        <taxon>Pentapetalae</taxon>
        <taxon>rosids</taxon>
        <taxon>fabids</taxon>
        <taxon>Fagales</taxon>
        <taxon>Juglandaceae</taxon>
        <taxon>Juglans</taxon>
    </lineage>
</organism>
<reference evidence="5" key="1">
    <citation type="submission" date="2025-08" db="UniProtKB">
        <authorList>
            <consortium name="RefSeq"/>
        </authorList>
    </citation>
    <scope>IDENTIFICATION</scope>
    <source>
        <tissue evidence="5">Leaves</tissue>
    </source>
</reference>
<feature type="domain" description="ATPase AAA-type core" evidence="3">
    <location>
        <begin position="22"/>
        <end position="75"/>
    </location>
</feature>
<dbReference type="Pfam" id="PF00004">
    <property type="entry name" value="AAA"/>
    <property type="match status" value="1"/>
</dbReference>
<keyword evidence="4" id="KW-1185">Reference proteome</keyword>
<keyword evidence="5" id="KW-0647">Proteasome</keyword>
<dbReference type="GO" id="GO:0005524">
    <property type="term" value="F:ATP binding"/>
    <property type="evidence" value="ECO:0007669"/>
    <property type="project" value="UniProtKB-KW"/>
</dbReference>
<dbReference type="InterPro" id="IPR027417">
    <property type="entry name" value="P-loop_NTPase"/>
</dbReference>
<dbReference type="GeneID" id="109021988"/>
<gene>
    <name evidence="5" type="primary">LOC109021988</name>
</gene>
<evidence type="ECO:0000256" key="1">
    <source>
        <dbReference type="ARBA" id="ARBA00022741"/>
    </source>
</evidence>
<dbReference type="OrthoDB" id="9443236at2759"/>
<dbReference type="Gene3D" id="3.40.50.300">
    <property type="entry name" value="P-loop containing nucleotide triphosphate hydrolases"/>
    <property type="match status" value="1"/>
</dbReference>
<dbReference type="SUPFAM" id="SSF52540">
    <property type="entry name" value="P-loop containing nucleoside triphosphate hydrolases"/>
    <property type="match status" value="1"/>
</dbReference>
<evidence type="ECO:0000313" key="5">
    <source>
        <dbReference type="RefSeq" id="XP_018860292.2"/>
    </source>
</evidence>
<evidence type="ECO:0000256" key="2">
    <source>
        <dbReference type="ARBA" id="ARBA00022840"/>
    </source>
</evidence>
<dbReference type="GO" id="GO:0000502">
    <property type="term" value="C:proteasome complex"/>
    <property type="evidence" value="ECO:0007669"/>
    <property type="project" value="UniProtKB-KW"/>
</dbReference>
<accession>A0A2I4HVZ0</accession>
<dbReference type="Gene3D" id="1.10.8.60">
    <property type="match status" value="1"/>
</dbReference>
<evidence type="ECO:0000259" key="3">
    <source>
        <dbReference type="Pfam" id="PF00004"/>
    </source>
</evidence>
<dbReference type="InParanoid" id="A0A2I4HVZ0"/>
<name>A0A2I4HVZ0_JUGRE</name>
<protein>
    <submittedName>
        <fullName evidence="5">26S proteasome regulatory subunit 4 homolog</fullName>
    </submittedName>
</protein>
<sequence>MKCLRVLKPVNTKRYDAYSARECEIRRTMLELLNRLDGFALRGAIKAILATNMIEILDPALLQLGLIDIKIEFPLHDIKTRRRVFQIHASRMTSTDDVNLEEFVMNRDEFSRVGIKAIYTEAGLLALRKIFIFYPGGRTIVGKDIAPCAQGASMGDGSEP</sequence>
<dbReference type="AlphaFoldDB" id="A0A2I4HVZ0"/>
<dbReference type="KEGG" id="jre:109021988"/>
<dbReference type="InterPro" id="IPR050221">
    <property type="entry name" value="26S_Proteasome_ATPase"/>
</dbReference>